<dbReference type="EMBL" id="CP000478">
    <property type="protein sequence ID" value="ABK18122.1"/>
    <property type="molecule type" value="Genomic_DNA"/>
</dbReference>
<dbReference type="InterPro" id="IPR058031">
    <property type="entry name" value="AAA_lid_NorR"/>
</dbReference>
<evidence type="ECO:0000256" key="3">
    <source>
        <dbReference type="ARBA" id="ARBA00023015"/>
    </source>
</evidence>
<accession>A0LL20</accession>
<dbReference type="Pfam" id="PF02954">
    <property type="entry name" value="HTH_8"/>
    <property type="match status" value="1"/>
</dbReference>
<dbReference type="GO" id="GO:0006355">
    <property type="term" value="P:regulation of DNA-templated transcription"/>
    <property type="evidence" value="ECO:0007669"/>
    <property type="project" value="InterPro"/>
</dbReference>
<dbReference type="Pfam" id="PF25601">
    <property type="entry name" value="AAA_lid_14"/>
    <property type="match status" value="1"/>
</dbReference>
<dbReference type="eggNOG" id="COG2204">
    <property type="taxonomic scope" value="Bacteria"/>
</dbReference>
<evidence type="ECO:0000256" key="2">
    <source>
        <dbReference type="ARBA" id="ARBA00022840"/>
    </source>
</evidence>
<dbReference type="PROSITE" id="PS00675">
    <property type="entry name" value="SIGMA54_INTERACT_1"/>
    <property type="match status" value="1"/>
</dbReference>
<dbReference type="OrthoDB" id="9763792at2"/>
<dbReference type="GO" id="GO:0000160">
    <property type="term" value="P:phosphorelay signal transduction system"/>
    <property type="evidence" value="ECO:0007669"/>
    <property type="project" value="InterPro"/>
</dbReference>
<gene>
    <name evidence="8" type="ordered locus">Sfum_2442</name>
</gene>
<name>A0LL20_SYNFM</name>
<dbReference type="SMART" id="SM00448">
    <property type="entry name" value="REC"/>
    <property type="match status" value="1"/>
</dbReference>
<dbReference type="InterPro" id="IPR003593">
    <property type="entry name" value="AAA+_ATPase"/>
</dbReference>
<dbReference type="Gene3D" id="1.10.8.60">
    <property type="match status" value="1"/>
</dbReference>
<evidence type="ECO:0000259" key="7">
    <source>
        <dbReference type="PROSITE" id="PS50110"/>
    </source>
</evidence>
<dbReference type="InterPro" id="IPR009057">
    <property type="entry name" value="Homeodomain-like_sf"/>
</dbReference>
<keyword evidence="5" id="KW-0597">Phosphoprotein</keyword>
<evidence type="ECO:0000313" key="8">
    <source>
        <dbReference type="EMBL" id="ABK18122.1"/>
    </source>
</evidence>
<dbReference type="InterPro" id="IPR011006">
    <property type="entry name" value="CheY-like_superfamily"/>
</dbReference>
<dbReference type="InterPro" id="IPR001789">
    <property type="entry name" value="Sig_transdc_resp-reg_receiver"/>
</dbReference>
<dbReference type="InParanoid" id="A0LL20"/>
<keyword evidence="9" id="KW-1185">Reference proteome</keyword>
<dbReference type="Pfam" id="PF00072">
    <property type="entry name" value="Response_reg"/>
    <property type="match status" value="1"/>
</dbReference>
<dbReference type="PROSITE" id="PS00688">
    <property type="entry name" value="SIGMA54_INTERACT_3"/>
    <property type="match status" value="1"/>
</dbReference>
<dbReference type="CDD" id="cd00156">
    <property type="entry name" value="REC"/>
    <property type="match status" value="1"/>
</dbReference>
<evidence type="ECO:0000256" key="1">
    <source>
        <dbReference type="ARBA" id="ARBA00022741"/>
    </source>
</evidence>
<proteinExistence type="predicted"/>
<dbReference type="CDD" id="cd00009">
    <property type="entry name" value="AAA"/>
    <property type="match status" value="1"/>
</dbReference>
<dbReference type="SUPFAM" id="SSF52540">
    <property type="entry name" value="P-loop containing nucleoside triphosphate hydrolases"/>
    <property type="match status" value="1"/>
</dbReference>
<dbReference type="GO" id="GO:0005524">
    <property type="term" value="F:ATP binding"/>
    <property type="evidence" value="ECO:0007669"/>
    <property type="project" value="UniProtKB-KW"/>
</dbReference>
<dbReference type="InterPro" id="IPR002197">
    <property type="entry name" value="HTH_Fis"/>
</dbReference>
<organism evidence="8 9">
    <name type="scientific">Syntrophobacter fumaroxidans (strain DSM 10017 / MPOB)</name>
    <dbReference type="NCBI Taxonomy" id="335543"/>
    <lineage>
        <taxon>Bacteria</taxon>
        <taxon>Pseudomonadati</taxon>
        <taxon>Thermodesulfobacteriota</taxon>
        <taxon>Syntrophobacteria</taxon>
        <taxon>Syntrophobacterales</taxon>
        <taxon>Syntrophobacteraceae</taxon>
        <taxon>Syntrophobacter</taxon>
    </lineage>
</organism>
<dbReference type="Gene3D" id="3.40.50.2300">
    <property type="match status" value="1"/>
</dbReference>
<dbReference type="RefSeq" id="WP_011699290.1">
    <property type="nucleotide sequence ID" value="NC_008554.1"/>
</dbReference>
<dbReference type="KEGG" id="sfu:Sfum_2442"/>
<evidence type="ECO:0000256" key="4">
    <source>
        <dbReference type="ARBA" id="ARBA00023163"/>
    </source>
</evidence>
<dbReference type="InterPro" id="IPR025662">
    <property type="entry name" value="Sigma_54_int_dom_ATP-bd_1"/>
</dbReference>
<dbReference type="PROSITE" id="PS50110">
    <property type="entry name" value="RESPONSE_REGULATORY"/>
    <property type="match status" value="1"/>
</dbReference>
<feature type="domain" description="Sigma-54 factor interaction" evidence="6">
    <location>
        <begin position="142"/>
        <end position="371"/>
    </location>
</feature>
<keyword evidence="4" id="KW-0804">Transcription</keyword>
<dbReference type="Proteomes" id="UP000001784">
    <property type="component" value="Chromosome"/>
</dbReference>
<evidence type="ECO:0000256" key="5">
    <source>
        <dbReference type="PROSITE-ProRule" id="PRU00169"/>
    </source>
</evidence>
<keyword evidence="3" id="KW-0805">Transcription regulation</keyword>
<dbReference type="FunFam" id="3.40.50.300:FF:000006">
    <property type="entry name" value="DNA-binding transcriptional regulator NtrC"/>
    <property type="match status" value="1"/>
</dbReference>
<dbReference type="PRINTS" id="PR01590">
    <property type="entry name" value="HTHFIS"/>
</dbReference>
<evidence type="ECO:0000313" key="9">
    <source>
        <dbReference type="Proteomes" id="UP000001784"/>
    </source>
</evidence>
<dbReference type="InterPro" id="IPR002078">
    <property type="entry name" value="Sigma_54_int"/>
</dbReference>
<feature type="modified residue" description="4-aspartylphosphate" evidence="5">
    <location>
        <position position="56"/>
    </location>
</feature>
<dbReference type="PANTHER" id="PTHR32071">
    <property type="entry name" value="TRANSCRIPTIONAL REGULATORY PROTEIN"/>
    <property type="match status" value="1"/>
</dbReference>
<dbReference type="SMART" id="SM00382">
    <property type="entry name" value="AAA"/>
    <property type="match status" value="1"/>
</dbReference>
<keyword evidence="1" id="KW-0547">Nucleotide-binding</keyword>
<evidence type="ECO:0000259" key="6">
    <source>
        <dbReference type="PROSITE" id="PS50045"/>
    </source>
</evidence>
<dbReference type="AlphaFoldDB" id="A0LL20"/>
<dbReference type="InterPro" id="IPR025944">
    <property type="entry name" value="Sigma_54_int_dom_CS"/>
</dbReference>
<dbReference type="PROSITE" id="PS50045">
    <property type="entry name" value="SIGMA54_INTERACT_4"/>
    <property type="match status" value="1"/>
</dbReference>
<keyword evidence="2" id="KW-0067">ATP-binding</keyword>
<dbReference type="HOGENOM" id="CLU_000445_0_6_7"/>
<dbReference type="Pfam" id="PF00158">
    <property type="entry name" value="Sigma54_activat"/>
    <property type="match status" value="1"/>
</dbReference>
<dbReference type="STRING" id="335543.Sfum_2442"/>
<protein>
    <submittedName>
        <fullName evidence="8">Two component, sigma54 specific, transcriptional regulator, Fis family</fullName>
    </submittedName>
</protein>
<dbReference type="InterPro" id="IPR027417">
    <property type="entry name" value="P-loop_NTPase"/>
</dbReference>
<dbReference type="GO" id="GO:0043565">
    <property type="term" value="F:sequence-specific DNA binding"/>
    <property type="evidence" value="ECO:0007669"/>
    <property type="project" value="InterPro"/>
</dbReference>
<dbReference type="Gene3D" id="1.10.10.60">
    <property type="entry name" value="Homeodomain-like"/>
    <property type="match status" value="1"/>
</dbReference>
<reference evidence="8 9" key="1">
    <citation type="submission" date="2006-10" db="EMBL/GenBank/DDBJ databases">
        <title>Complete sequence of Syntrophobacter fumaroxidans MPOB.</title>
        <authorList>
            <consortium name="US DOE Joint Genome Institute"/>
            <person name="Copeland A."/>
            <person name="Lucas S."/>
            <person name="Lapidus A."/>
            <person name="Barry K."/>
            <person name="Detter J.C."/>
            <person name="Glavina del Rio T."/>
            <person name="Hammon N."/>
            <person name="Israni S."/>
            <person name="Pitluck S."/>
            <person name="Goltsman E.G."/>
            <person name="Martinez M."/>
            <person name="Schmutz J."/>
            <person name="Larimer F."/>
            <person name="Land M."/>
            <person name="Hauser L."/>
            <person name="Kyrpides N."/>
            <person name="Kim E."/>
            <person name="Boone D.R."/>
            <person name="Brockman F."/>
            <person name="Culley D."/>
            <person name="Ferry J."/>
            <person name="Gunsalus R."/>
            <person name="McInerney M.J."/>
            <person name="Morrison M."/>
            <person name="Plugge C."/>
            <person name="Rohlin L."/>
            <person name="Scholten J."/>
            <person name="Sieber J."/>
            <person name="Stams A.J.M."/>
            <person name="Worm P."/>
            <person name="Henstra A.M."/>
            <person name="Richardson P."/>
        </authorList>
    </citation>
    <scope>NUCLEOTIDE SEQUENCE [LARGE SCALE GENOMIC DNA]</scope>
    <source>
        <strain evidence="9">DSM 10017 / MPOB</strain>
    </source>
</reference>
<sequence>MADERTSILVIDDSRDTLEVLQRNLVSRGFQVLAVSEVSEAIRLLETQNISLVITDIRMPKVDGFSVIRHVRENCKGVEVLAITGFPTIDGAIRAMKTGAGEYLIKPFTDEELFSAIDHALARLRLKKQASPSAAPRRQYGIIGESRAMMQVYEAIEHAASSSATVLIQGESGTGKELIARAIHYGSRRAGFPFVPVNCGGIPEPLLESELFGYTKGAFTGAAGSRAGFFQTADRGTILLDEISEASLPMQIKLLRVLQEGEICMLGSSKPRKVNIRIVAATNRVLHELVRQGLFREDLFYRLNVITIDAPPLRDRGDDIVLLVNHFVKTFSERYGRTPPRLSEALLGILRAYHWPGNVRELENVIHRLLSMPSSTTLDIPDLPPFMRFSAVGEGSLNRTLAEVEAEHVRRVLDSVGGNKTLAARILGVDRKTLRAKLRKT</sequence>
<feature type="domain" description="Response regulatory" evidence="7">
    <location>
        <begin position="7"/>
        <end position="121"/>
    </location>
</feature>
<dbReference type="SUPFAM" id="SSF52172">
    <property type="entry name" value="CheY-like"/>
    <property type="match status" value="1"/>
</dbReference>
<dbReference type="Gene3D" id="3.40.50.300">
    <property type="entry name" value="P-loop containing nucleotide triphosphate hydrolases"/>
    <property type="match status" value="1"/>
</dbReference>
<dbReference type="SUPFAM" id="SSF46689">
    <property type="entry name" value="Homeodomain-like"/>
    <property type="match status" value="1"/>
</dbReference>